<sequence length="249" mass="26762">MPTLRNGDLLRMALRASLLQATWNYERQQGLGWAWALNPALERFYPDPALRRRRLAEHTAYFNTQPTLASLALGSVAALEEQRARGGGPDADGMRRVKSVLGSSLAALGDRMFWLTLRPLAACLGLILAASGSALGAVVLWVCYNAMHQGLRFAGVGWGYRLGPAVLGGELRLRLERMISAWAVFGTAAIGVIVAVLLAPGGAPRPLEYQILLGAGLALGLLAAQRVRPSPTEWALGIGFLSVIVAWRQ</sequence>
<feature type="transmembrane region" description="Helical" evidence="1">
    <location>
        <begin position="119"/>
        <end position="144"/>
    </location>
</feature>
<dbReference type="Proteomes" id="UP000319836">
    <property type="component" value="Unassembled WGS sequence"/>
</dbReference>
<dbReference type="PROSITE" id="PS51108">
    <property type="entry name" value="PTS_EIID"/>
    <property type="match status" value="1"/>
</dbReference>
<evidence type="ECO:0000313" key="3">
    <source>
        <dbReference type="Proteomes" id="UP000319836"/>
    </source>
</evidence>
<evidence type="ECO:0000256" key="1">
    <source>
        <dbReference type="SAM" id="Phobius"/>
    </source>
</evidence>
<keyword evidence="1" id="KW-0812">Transmembrane</keyword>
<name>A0A538TZB1_UNCEI</name>
<dbReference type="AlphaFoldDB" id="A0A538TZB1"/>
<comment type="caution">
    <text evidence="2">The sequence shown here is derived from an EMBL/GenBank/DDBJ whole genome shotgun (WGS) entry which is preliminary data.</text>
</comment>
<dbReference type="PANTHER" id="PTHR32502:SF23">
    <property type="entry name" value="TRANSPORT PROTEIN, PTS SYSTEM"/>
    <property type="match status" value="1"/>
</dbReference>
<dbReference type="PANTHER" id="PTHR32502">
    <property type="entry name" value="N-ACETYLGALACTOSAMINE PERMEASE II COMPONENT-RELATED"/>
    <property type="match status" value="1"/>
</dbReference>
<organism evidence="2 3">
    <name type="scientific">Eiseniibacteriota bacterium</name>
    <dbReference type="NCBI Taxonomy" id="2212470"/>
    <lineage>
        <taxon>Bacteria</taxon>
        <taxon>Candidatus Eiseniibacteriota</taxon>
    </lineage>
</organism>
<proteinExistence type="predicted"/>
<evidence type="ECO:0000313" key="2">
    <source>
        <dbReference type="EMBL" id="TMQ68859.1"/>
    </source>
</evidence>
<dbReference type="GO" id="GO:0005886">
    <property type="term" value="C:plasma membrane"/>
    <property type="evidence" value="ECO:0007669"/>
    <property type="project" value="TreeGrafter"/>
</dbReference>
<keyword evidence="1" id="KW-1133">Transmembrane helix</keyword>
<dbReference type="InterPro" id="IPR050303">
    <property type="entry name" value="GatZ_KbaZ_carbometab"/>
</dbReference>
<dbReference type="InterPro" id="IPR004704">
    <property type="entry name" value="PTS_IID_man"/>
</dbReference>
<reference evidence="2 3" key="1">
    <citation type="journal article" date="2019" name="Nat. Microbiol.">
        <title>Mediterranean grassland soil C-N compound turnover is dependent on rainfall and depth, and is mediated by genomically divergent microorganisms.</title>
        <authorList>
            <person name="Diamond S."/>
            <person name="Andeer P.F."/>
            <person name="Li Z."/>
            <person name="Crits-Christoph A."/>
            <person name="Burstein D."/>
            <person name="Anantharaman K."/>
            <person name="Lane K.R."/>
            <person name="Thomas B.C."/>
            <person name="Pan C."/>
            <person name="Northen T.R."/>
            <person name="Banfield J.F."/>
        </authorList>
    </citation>
    <scope>NUCLEOTIDE SEQUENCE [LARGE SCALE GENOMIC DNA]</scope>
    <source>
        <strain evidence="2">WS_10</strain>
    </source>
</reference>
<dbReference type="GO" id="GO:0009401">
    <property type="term" value="P:phosphoenolpyruvate-dependent sugar phosphotransferase system"/>
    <property type="evidence" value="ECO:0007669"/>
    <property type="project" value="InterPro"/>
</dbReference>
<dbReference type="Pfam" id="PF03613">
    <property type="entry name" value="EIID-AGA"/>
    <property type="match status" value="1"/>
</dbReference>
<protein>
    <submittedName>
        <fullName evidence="2">PTS mannose/fructose/sorbose transporter family subunit IID</fullName>
    </submittedName>
</protein>
<keyword evidence="1" id="KW-0472">Membrane</keyword>
<accession>A0A538TZB1</accession>
<feature type="transmembrane region" description="Helical" evidence="1">
    <location>
        <begin position="179"/>
        <end position="201"/>
    </location>
</feature>
<gene>
    <name evidence="2" type="ORF">E6K80_13625</name>
</gene>
<dbReference type="EMBL" id="VBPA01000375">
    <property type="protein sequence ID" value="TMQ68859.1"/>
    <property type="molecule type" value="Genomic_DNA"/>
</dbReference>